<evidence type="ECO:0000256" key="4">
    <source>
        <dbReference type="ARBA" id="ARBA00022833"/>
    </source>
</evidence>
<sequence length="598" mass="70946">MNREKAKNKYKWNVDKLYKTKREFLEDLELLSINMRAQTLFKGSLKNYQDFCDFDELSEQGNVISSRIEQFFKILDVEPHHKIALDFQAIYDKEMEKFDGQFSWIEDEIKGIGEKQIYEWLETKESWKPYRRTYKKFFKNLKYLLPEKDRVLLDKVSKSSGLIYEMYDSLKNKDNETPILNYKNKEYKLTQSKYVDILEKSDPFLDQELRALAVRKYHQKDFENKYGFAKIYESIIKEETETLKLIGMKDFQENFFGEENISVESFKALVKFASENSSLYHKYFTLVKNYWGFKEKYFSSDASLIFYPDAFQKISLKQGVEHIKKALQPLGEEYVENLKDALLENKIDYFESPYKSSGAFTTFSYEFGSLISMNWNDNFSSMLTLSHELGHSVHNKFSKDQQQKPLNYFNNIIAEVSSTLNEQIVIDYLLINNISKEMKANILKERIEFIINNFYHGIQESYFEFECFKVIDKDENLTLEKIVSLNKKTDTEIFGKSPFDKYDDNLKNISWSLSSHIFEQPFYLYKYALSLVMSFQLFQDFKNGDSEKVVSFLKDGGSLEPQDLFQKYGVDICNPRSYEPLIKYLNELILELEKCLIN</sequence>
<accession>A0A345Z3E9</accession>
<keyword evidence="1 6" id="KW-0645">Protease</keyword>
<evidence type="ECO:0000259" key="8">
    <source>
        <dbReference type="Pfam" id="PF08439"/>
    </source>
</evidence>
<dbReference type="InterPro" id="IPR042088">
    <property type="entry name" value="OligoPept_F_C"/>
</dbReference>
<gene>
    <name evidence="9" type="primary">pepF</name>
    <name evidence="9" type="ORF">SALLE_v1c04540</name>
</gene>
<dbReference type="Gene3D" id="1.20.140.70">
    <property type="entry name" value="Oligopeptidase f, N-terminal domain"/>
    <property type="match status" value="1"/>
</dbReference>
<keyword evidence="5 6" id="KW-0482">Metalloprotease</keyword>
<dbReference type="Gene3D" id="1.10.1370.20">
    <property type="entry name" value="Oligoendopeptidase f, C-terminal domain"/>
    <property type="match status" value="1"/>
</dbReference>
<protein>
    <submittedName>
        <fullName evidence="9">Oligoendopeptidase F</fullName>
    </submittedName>
</protein>
<comment type="similarity">
    <text evidence="6">Belongs to the peptidase M3 family.</text>
</comment>
<comment type="cofactor">
    <cofactor evidence="6">
        <name>Zn(2+)</name>
        <dbReference type="ChEBI" id="CHEBI:29105"/>
    </cofactor>
    <text evidence="6">Binds 1 zinc ion.</text>
</comment>
<keyword evidence="10" id="KW-1185">Reference proteome</keyword>
<dbReference type="InterPro" id="IPR001567">
    <property type="entry name" value="Pept_M3A_M3B_dom"/>
</dbReference>
<evidence type="ECO:0000256" key="3">
    <source>
        <dbReference type="ARBA" id="ARBA00022801"/>
    </source>
</evidence>
<dbReference type="InterPro" id="IPR013647">
    <property type="entry name" value="OligopepF_N_dom"/>
</dbReference>
<dbReference type="Pfam" id="PF08439">
    <property type="entry name" value="Peptidase_M3_N"/>
    <property type="match status" value="1"/>
</dbReference>
<keyword evidence="3 6" id="KW-0378">Hydrolase</keyword>
<dbReference type="Proteomes" id="UP000254792">
    <property type="component" value="Chromosome"/>
</dbReference>
<dbReference type="OrthoDB" id="9766487at2"/>
<evidence type="ECO:0000256" key="2">
    <source>
        <dbReference type="ARBA" id="ARBA00022723"/>
    </source>
</evidence>
<dbReference type="Pfam" id="PF01432">
    <property type="entry name" value="Peptidase_M3"/>
    <property type="match status" value="1"/>
</dbReference>
<dbReference type="KEGG" id="salx:SALLE_v1c04540"/>
<proteinExistence type="inferred from homology"/>
<keyword evidence="2 6" id="KW-0479">Metal-binding</keyword>
<evidence type="ECO:0000259" key="7">
    <source>
        <dbReference type="Pfam" id="PF01432"/>
    </source>
</evidence>
<dbReference type="GO" id="GO:0046872">
    <property type="term" value="F:metal ion binding"/>
    <property type="evidence" value="ECO:0007669"/>
    <property type="project" value="UniProtKB-UniRule"/>
</dbReference>
<dbReference type="RefSeq" id="WP_115558038.1">
    <property type="nucleotide sequence ID" value="NZ_CP031376.1"/>
</dbReference>
<dbReference type="GO" id="GO:0004222">
    <property type="term" value="F:metalloendopeptidase activity"/>
    <property type="evidence" value="ECO:0007669"/>
    <property type="project" value="InterPro"/>
</dbReference>
<dbReference type="GO" id="GO:0006508">
    <property type="term" value="P:proteolysis"/>
    <property type="evidence" value="ECO:0007669"/>
    <property type="project" value="UniProtKB-KW"/>
</dbReference>
<dbReference type="AlphaFoldDB" id="A0A345Z3E9"/>
<evidence type="ECO:0000256" key="6">
    <source>
        <dbReference type="RuleBase" id="RU003435"/>
    </source>
</evidence>
<keyword evidence="4 6" id="KW-0862">Zinc</keyword>
<name>A0A345Z3E9_9MOLU</name>
<reference evidence="9 10" key="1">
    <citation type="submission" date="2018-07" db="EMBL/GenBank/DDBJ databases">
        <title>Complete genome sequence of Spiroplasma alleghenense PLHS-1 (ATCC 51752).</title>
        <authorList>
            <person name="Chou L."/>
            <person name="Lee T.-Y."/>
            <person name="Tsai Y.-M."/>
            <person name="Kuo C.-H."/>
        </authorList>
    </citation>
    <scope>NUCLEOTIDE SEQUENCE [LARGE SCALE GENOMIC DNA]</scope>
    <source>
        <strain evidence="9 10">PLHS-1</strain>
    </source>
</reference>
<dbReference type="EMBL" id="CP031376">
    <property type="protein sequence ID" value="AXK51128.1"/>
    <property type="molecule type" value="Genomic_DNA"/>
</dbReference>
<evidence type="ECO:0000313" key="9">
    <source>
        <dbReference type="EMBL" id="AXK51128.1"/>
    </source>
</evidence>
<evidence type="ECO:0000256" key="1">
    <source>
        <dbReference type="ARBA" id="ARBA00022670"/>
    </source>
</evidence>
<feature type="domain" description="Peptidase M3A/M3B catalytic" evidence="7">
    <location>
        <begin position="206"/>
        <end position="577"/>
    </location>
</feature>
<evidence type="ECO:0000256" key="5">
    <source>
        <dbReference type="ARBA" id="ARBA00023049"/>
    </source>
</evidence>
<feature type="domain" description="Oligopeptidase F N-terminal" evidence="8">
    <location>
        <begin position="108"/>
        <end position="174"/>
    </location>
</feature>
<organism evidence="9 10">
    <name type="scientific">Spiroplasma alleghenense</name>
    <dbReference type="NCBI Taxonomy" id="216931"/>
    <lineage>
        <taxon>Bacteria</taxon>
        <taxon>Bacillati</taxon>
        <taxon>Mycoplasmatota</taxon>
        <taxon>Mollicutes</taxon>
        <taxon>Entomoplasmatales</taxon>
        <taxon>Spiroplasmataceae</taxon>
        <taxon>Spiroplasma</taxon>
    </lineage>
</organism>
<evidence type="ECO:0000313" key="10">
    <source>
        <dbReference type="Proteomes" id="UP000254792"/>
    </source>
</evidence>
<dbReference type="SUPFAM" id="SSF55486">
    <property type="entry name" value="Metalloproteases ('zincins'), catalytic domain"/>
    <property type="match status" value="1"/>
</dbReference>